<dbReference type="InterPro" id="IPR036005">
    <property type="entry name" value="Creatinase/aminopeptidase-like"/>
</dbReference>
<evidence type="ECO:0000313" key="4">
    <source>
        <dbReference type="Proteomes" id="UP000248795"/>
    </source>
</evidence>
<dbReference type="Gene3D" id="3.90.230.10">
    <property type="entry name" value="Creatinase/methionine aminopeptidase superfamily"/>
    <property type="match status" value="1"/>
</dbReference>
<dbReference type="InterPro" id="IPR000587">
    <property type="entry name" value="Creatinase_N"/>
</dbReference>
<dbReference type="PANTHER" id="PTHR46112:SF2">
    <property type="entry name" value="XAA-PRO AMINOPEPTIDASE P-RELATED"/>
    <property type="match status" value="1"/>
</dbReference>
<dbReference type="Gene3D" id="3.40.350.10">
    <property type="entry name" value="Creatinase/prolidase N-terminal domain"/>
    <property type="match status" value="1"/>
</dbReference>
<dbReference type="Proteomes" id="UP000248795">
    <property type="component" value="Unassembled WGS sequence"/>
</dbReference>
<dbReference type="InterPro" id="IPR014335">
    <property type="entry name" value="Ectoine_EutD"/>
</dbReference>
<reference evidence="4" key="1">
    <citation type="submission" date="2018-06" db="EMBL/GenBank/DDBJ databases">
        <title>Aestuariibacter litoralis strain KCTC 52945T.</title>
        <authorList>
            <person name="Li X."/>
            <person name="Salam N."/>
            <person name="Li J.-L."/>
            <person name="Chen Y.-M."/>
            <person name="Yang Z.-W."/>
            <person name="Zhang L.-Y."/>
            <person name="Han M.-X."/>
            <person name="Xiao M."/>
            <person name="Li W.-J."/>
        </authorList>
    </citation>
    <scope>NUCLEOTIDE SEQUENCE [LARGE SCALE GENOMIC DNA]</scope>
    <source>
        <strain evidence="4">KCTC 52945</strain>
    </source>
</reference>
<evidence type="ECO:0000259" key="1">
    <source>
        <dbReference type="Pfam" id="PF00557"/>
    </source>
</evidence>
<dbReference type="Pfam" id="PF01321">
    <property type="entry name" value="Creatinase_N"/>
    <property type="match status" value="1"/>
</dbReference>
<dbReference type="InterPro" id="IPR029149">
    <property type="entry name" value="Creatin/AminoP/Spt16_N"/>
</dbReference>
<feature type="domain" description="Peptidase M24" evidence="1">
    <location>
        <begin position="169"/>
        <end position="375"/>
    </location>
</feature>
<name>A0A2W2BYM3_9HYPH</name>
<sequence length="393" mass="44066">MTNVTLHFPEDEYRRRIAKARKAMEAKGLDLILVSDPSNMAWLTGYDGWSFYVHQGVLLSLEGEPVWWGRGMDAQGAKRTVFMHHDNIVGYDDTYVQNPLKHPMKQLAQVIRERGWDQGRIGVEMDNYWFSASAWETLRSQLDTASFVDATGLVNWQRMVKSDHEVAFIRRAAAIVDAMHARVIELVEPGLPKNVLVAEIQKQAALGANGHWGDYCAIVPMLPSGLDATAPHLTWDDRPFNNNEGTFFELGGCYRRYHAPLSRTVYLGTPPQKFLDAESAVSEATEAGLEKCRPGITCGEVAEAFFGTLQKRGFHKDSRAGYSIGLSYPPDWGERTLSIRRGDRTVLEPNMTLHFMPALWLDDGGLELSESILITPGGVECLCRTPRKLVIKN</sequence>
<dbReference type="NCBIfam" id="TIGR02993">
    <property type="entry name" value="ectoine_eutD"/>
    <property type="match status" value="1"/>
</dbReference>
<dbReference type="AlphaFoldDB" id="A0A2W2BYM3"/>
<keyword evidence="3" id="KW-0378">Hydrolase</keyword>
<dbReference type="Pfam" id="PF00557">
    <property type="entry name" value="Peptidase_M24"/>
    <property type="match status" value="1"/>
</dbReference>
<dbReference type="SUPFAM" id="SSF53092">
    <property type="entry name" value="Creatinase/prolidase N-terminal domain"/>
    <property type="match status" value="1"/>
</dbReference>
<evidence type="ECO:0000313" key="3">
    <source>
        <dbReference type="EMBL" id="PZF78566.1"/>
    </source>
</evidence>
<evidence type="ECO:0000259" key="2">
    <source>
        <dbReference type="Pfam" id="PF01321"/>
    </source>
</evidence>
<feature type="domain" description="Creatinase N-terminal" evidence="2">
    <location>
        <begin position="16"/>
        <end position="160"/>
    </location>
</feature>
<dbReference type="PANTHER" id="PTHR46112">
    <property type="entry name" value="AMINOPEPTIDASE"/>
    <property type="match status" value="1"/>
</dbReference>
<dbReference type="SUPFAM" id="SSF55920">
    <property type="entry name" value="Creatinase/aminopeptidase"/>
    <property type="match status" value="1"/>
</dbReference>
<dbReference type="GO" id="GO:0016787">
    <property type="term" value="F:hydrolase activity"/>
    <property type="evidence" value="ECO:0007669"/>
    <property type="project" value="UniProtKB-KW"/>
</dbReference>
<organism evidence="3 4">
    <name type="scientific">Aestuariivirga litoralis</name>
    <dbReference type="NCBI Taxonomy" id="2650924"/>
    <lineage>
        <taxon>Bacteria</taxon>
        <taxon>Pseudomonadati</taxon>
        <taxon>Pseudomonadota</taxon>
        <taxon>Alphaproteobacteria</taxon>
        <taxon>Hyphomicrobiales</taxon>
        <taxon>Aestuariivirgaceae</taxon>
        <taxon>Aestuariivirga</taxon>
    </lineage>
</organism>
<accession>A0A2W2BYM3</accession>
<dbReference type="EMBL" id="QKVK01000001">
    <property type="protein sequence ID" value="PZF78566.1"/>
    <property type="molecule type" value="Genomic_DNA"/>
</dbReference>
<proteinExistence type="predicted"/>
<gene>
    <name evidence="3" type="primary">doeA</name>
    <name evidence="3" type="ORF">DK847_01795</name>
</gene>
<dbReference type="InterPro" id="IPR000994">
    <property type="entry name" value="Pept_M24"/>
</dbReference>
<comment type="caution">
    <text evidence="3">The sequence shown here is derived from an EMBL/GenBank/DDBJ whole genome shotgun (WGS) entry which is preliminary data.</text>
</comment>
<protein>
    <submittedName>
        <fullName evidence="3">Ectoine hydrolase DoeA</fullName>
    </submittedName>
</protein>
<keyword evidence="4" id="KW-1185">Reference proteome</keyword>
<dbReference type="RefSeq" id="WP_111195894.1">
    <property type="nucleotide sequence ID" value="NZ_QKVK01000001.1"/>
</dbReference>
<dbReference type="InterPro" id="IPR050659">
    <property type="entry name" value="Peptidase_M24B"/>
</dbReference>
<dbReference type="CDD" id="cd01066">
    <property type="entry name" value="APP_MetAP"/>
    <property type="match status" value="1"/>
</dbReference>